<dbReference type="InterPro" id="IPR005936">
    <property type="entry name" value="FtsH"/>
</dbReference>
<keyword evidence="9 14" id="KW-0067">ATP-binding</keyword>
<comment type="cofactor">
    <cofactor evidence="14">
        <name>Zn(2+)</name>
        <dbReference type="ChEBI" id="CHEBI:29105"/>
    </cofactor>
    <text evidence="14">Binds 1 zinc ion per subunit.</text>
</comment>
<dbReference type="Gene3D" id="1.20.58.760">
    <property type="entry name" value="Peptidase M41"/>
    <property type="match status" value="1"/>
</dbReference>
<accession>A0AAJ2P301</accession>
<reference evidence="18 19" key="1">
    <citation type="submission" date="2018-08" db="EMBL/GenBank/DDBJ databases">
        <authorList>
            <person name="Lorentzen P. G. S. M."/>
        </authorList>
    </citation>
    <scope>NUCLEOTIDE SEQUENCE [LARGE SCALE GENOMIC DNA]</scope>
    <source>
        <strain evidence="18 19">CRBO_1381</strain>
    </source>
</reference>
<feature type="transmembrane region" description="Helical" evidence="14">
    <location>
        <begin position="12"/>
        <end position="30"/>
    </location>
</feature>
<feature type="compositionally biased region" description="Basic and acidic residues" evidence="15">
    <location>
        <begin position="640"/>
        <end position="658"/>
    </location>
</feature>
<dbReference type="PANTHER" id="PTHR23076">
    <property type="entry name" value="METALLOPROTEASE M41 FTSH"/>
    <property type="match status" value="1"/>
</dbReference>
<feature type="region of interest" description="Disordered" evidence="15">
    <location>
        <begin position="167"/>
        <end position="187"/>
    </location>
</feature>
<feature type="binding site" evidence="14">
    <location>
        <begin position="233"/>
        <end position="240"/>
    </location>
    <ligand>
        <name>ATP</name>
        <dbReference type="ChEBI" id="CHEBI:30616"/>
    </ligand>
</feature>
<dbReference type="InterPro" id="IPR011546">
    <property type="entry name" value="Pept_M41_FtsH_extracell"/>
</dbReference>
<dbReference type="GO" id="GO:0005886">
    <property type="term" value="C:plasma membrane"/>
    <property type="evidence" value="ECO:0007669"/>
    <property type="project" value="UniProtKB-SubCell"/>
</dbReference>
<dbReference type="GO" id="GO:0006508">
    <property type="term" value="P:proteolysis"/>
    <property type="evidence" value="ECO:0007669"/>
    <property type="project" value="UniProtKB-KW"/>
</dbReference>
<gene>
    <name evidence="17" type="primary">hflB</name>
    <name evidence="14 18" type="synonym">ftsH</name>
    <name evidence="17" type="ORF">GA838_04430</name>
    <name evidence="18" type="ORF">OENI_0189</name>
</gene>
<feature type="transmembrane region" description="Helical" evidence="14">
    <location>
        <begin position="134"/>
        <end position="156"/>
    </location>
</feature>
<comment type="function">
    <text evidence="14">Acts as a processive, ATP-dependent zinc metallopeptidase for both cytoplasmic and membrane proteins. Plays a role in the quality control of integral membrane proteins.</text>
</comment>
<keyword evidence="11 14" id="KW-0482">Metalloprotease</keyword>
<dbReference type="HAMAP" id="MF_01458">
    <property type="entry name" value="FtsH"/>
    <property type="match status" value="1"/>
</dbReference>
<feature type="binding site" evidence="14">
    <location>
        <position position="459"/>
    </location>
    <ligand>
        <name>Zn(2+)</name>
        <dbReference type="ChEBI" id="CHEBI:29105"/>
        <note>catalytic</note>
    </ligand>
</feature>
<organism evidence="17 20">
    <name type="scientific">Oenococcus oeni</name>
    <name type="common">Leuconostoc oenos</name>
    <dbReference type="NCBI Taxonomy" id="1247"/>
    <lineage>
        <taxon>Bacteria</taxon>
        <taxon>Bacillati</taxon>
        <taxon>Bacillota</taxon>
        <taxon>Bacilli</taxon>
        <taxon>Lactobacillales</taxon>
        <taxon>Lactobacillaceae</taxon>
        <taxon>Oenococcus</taxon>
    </lineage>
</organism>
<dbReference type="CDD" id="cd19501">
    <property type="entry name" value="RecA-like_FtsH"/>
    <property type="match status" value="1"/>
</dbReference>
<evidence type="ECO:0000313" key="18">
    <source>
        <dbReference type="EMBL" id="VDB97185.1"/>
    </source>
</evidence>
<feature type="domain" description="AAA+ ATPase" evidence="16">
    <location>
        <begin position="225"/>
        <end position="364"/>
    </location>
</feature>
<dbReference type="GO" id="GO:0030163">
    <property type="term" value="P:protein catabolic process"/>
    <property type="evidence" value="ECO:0007669"/>
    <property type="project" value="UniProtKB-UniRule"/>
</dbReference>
<dbReference type="InterPro" id="IPR027417">
    <property type="entry name" value="P-loop_NTPase"/>
</dbReference>
<keyword evidence="8 14" id="KW-0862">Zinc</keyword>
<dbReference type="AlphaFoldDB" id="A0AAJ2P301"/>
<evidence type="ECO:0000256" key="13">
    <source>
        <dbReference type="ARBA" id="ARBA00061570"/>
    </source>
</evidence>
<evidence type="ECO:0000256" key="12">
    <source>
        <dbReference type="ARBA" id="ARBA00023136"/>
    </source>
</evidence>
<dbReference type="PANTHER" id="PTHR23076:SF113">
    <property type="entry name" value="ATP-DEPENDENT ZINC METALLOPROTEASE FTSH 1, CHLOROPLASTIC-RELATED"/>
    <property type="match status" value="1"/>
</dbReference>
<dbReference type="GO" id="GO:0008270">
    <property type="term" value="F:zinc ion binding"/>
    <property type="evidence" value="ECO:0007669"/>
    <property type="project" value="UniProtKB-UniRule"/>
</dbReference>
<evidence type="ECO:0000256" key="7">
    <source>
        <dbReference type="ARBA" id="ARBA00022801"/>
    </source>
</evidence>
<keyword evidence="5 14" id="KW-0479">Metal-binding</keyword>
<comment type="subunit">
    <text evidence="14">Homohexamer.</text>
</comment>
<dbReference type="SUPFAM" id="SSF52540">
    <property type="entry name" value="P-loop containing nucleoside triphosphate hydrolases"/>
    <property type="match status" value="1"/>
</dbReference>
<evidence type="ECO:0000256" key="2">
    <source>
        <dbReference type="ARBA" id="ARBA00010044"/>
    </source>
</evidence>
<dbReference type="Pfam" id="PF01434">
    <property type="entry name" value="Peptidase_M41"/>
    <property type="match status" value="1"/>
</dbReference>
<evidence type="ECO:0000313" key="17">
    <source>
        <dbReference type="EMBL" id="MDV7715017.1"/>
    </source>
</evidence>
<dbReference type="NCBIfam" id="TIGR01241">
    <property type="entry name" value="FtsH_fam"/>
    <property type="match status" value="1"/>
</dbReference>
<dbReference type="GO" id="GO:0005524">
    <property type="term" value="F:ATP binding"/>
    <property type="evidence" value="ECO:0007669"/>
    <property type="project" value="UniProtKB-UniRule"/>
</dbReference>
<keyword evidence="6 14" id="KW-0547">Nucleotide-binding</keyword>
<protein>
    <recommendedName>
        <fullName evidence="14">ATP-dependent zinc metalloprotease FtsH</fullName>
        <ecNumber evidence="14">3.4.24.-</ecNumber>
    </recommendedName>
</protein>
<keyword evidence="3 14" id="KW-0645">Protease</keyword>
<dbReference type="InterPro" id="IPR041569">
    <property type="entry name" value="AAA_lid_3"/>
</dbReference>
<proteinExistence type="inferred from homology"/>
<dbReference type="InterPro" id="IPR003959">
    <property type="entry name" value="ATPase_AAA_core"/>
</dbReference>
<dbReference type="EC" id="3.4.24.-" evidence="14"/>
<evidence type="ECO:0000313" key="19">
    <source>
        <dbReference type="Proteomes" id="UP000294726"/>
    </source>
</evidence>
<dbReference type="InterPro" id="IPR003593">
    <property type="entry name" value="AAA+_ATPase"/>
</dbReference>
<dbReference type="Proteomes" id="UP000294726">
    <property type="component" value="Chromosome"/>
</dbReference>
<comment type="similarity">
    <text evidence="13 14">In the central section; belongs to the AAA ATPase family.</text>
</comment>
<reference evidence="17" key="2">
    <citation type="submission" date="2019-10" db="EMBL/GenBank/DDBJ databases">
        <title>Malate fermentation in French cider.</title>
        <authorList>
            <person name="Cousin F.J."/>
            <person name="Medina Fernandez S."/>
            <person name="Misery B."/>
            <person name="Laplace J.-M."/>
            <person name="Cretenet M."/>
        </authorList>
    </citation>
    <scope>NUCLEOTIDE SEQUENCE</scope>
    <source>
        <strain evidence="17">UCMA15129</strain>
    </source>
</reference>
<evidence type="ECO:0000256" key="1">
    <source>
        <dbReference type="ARBA" id="ARBA00004370"/>
    </source>
</evidence>
<keyword evidence="7 14" id="KW-0378">Hydrolase</keyword>
<dbReference type="EMBL" id="WERV01000003">
    <property type="protein sequence ID" value="MDV7715017.1"/>
    <property type="molecule type" value="Genomic_DNA"/>
</dbReference>
<dbReference type="Proteomes" id="UP001281024">
    <property type="component" value="Unassembled WGS sequence"/>
</dbReference>
<dbReference type="Pfam" id="PF00004">
    <property type="entry name" value="AAA"/>
    <property type="match status" value="1"/>
</dbReference>
<feature type="region of interest" description="Disordered" evidence="15">
    <location>
        <begin position="638"/>
        <end position="734"/>
    </location>
</feature>
<dbReference type="InterPro" id="IPR000642">
    <property type="entry name" value="Peptidase_M41"/>
</dbReference>
<evidence type="ECO:0000313" key="20">
    <source>
        <dbReference type="Proteomes" id="UP001281024"/>
    </source>
</evidence>
<evidence type="ECO:0000256" key="11">
    <source>
        <dbReference type="ARBA" id="ARBA00023049"/>
    </source>
</evidence>
<dbReference type="Gene3D" id="3.40.50.300">
    <property type="entry name" value="P-loop containing nucleotide triphosphate hydrolases"/>
    <property type="match status" value="1"/>
</dbReference>
<feature type="binding site" evidence="14">
    <location>
        <position position="455"/>
    </location>
    <ligand>
        <name>Zn(2+)</name>
        <dbReference type="ChEBI" id="CHEBI:29105"/>
        <note>catalytic</note>
    </ligand>
</feature>
<keyword evidence="10 14" id="KW-1133">Transmembrane helix</keyword>
<dbReference type="SUPFAM" id="SSF140990">
    <property type="entry name" value="FtsH protease domain-like"/>
    <property type="match status" value="1"/>
</dbReference>
<comment type="similarity">
    <text evidence="2 14">In the C-terminal section; belongs to the peptidase M41 family.</text>
</comment>
<evidence type="ECO:0000256" key="10">
    <source>
        <dbReference type="ARBA" id="ARBA00022989"/>
    </source>
</evidence>
<dbReference type="EMBL" id="LR031358">
    <property type="protein sequence ID" value="VDB97185.1"/>
    <property type="molecule type" value="Genomic_DNA"/>
</dbReference>
<dbReference type="RefSeq" id="WP_002823031.1">
    <property type="nucleotide sequence ID" value="NZ_CP038451.1"/>
</dbReference>
<evidence type="ECO:0000256" key="5">
    <source>
        <dbReference type="ARBA" id="ARBA00022723"/>
    </source>
</evidence>
<name>A0AAJ2P301_OENOE</name>
<feature type="compositionally biased region" description="Basic residues" evidence="15">
    <location>
        <begin position="697"/>
        <end position="725"/>
    </location>
</feature>
<feature type="binding site" evidence="14">
    <location>
        <position position="531"/>
    </location>
    <ligand>
        <name>Zn(2+)</name>
        <dbReference type="ChEBI" id="CHEBI:29105"/>
        <note>catalytic</note>
    </ligand>
</feature>
<evidence type="ECO:0000256" key="9">
    <source>
        <dbReference type="ARBA" id="ARBA00022840"/>
    </source>
</evidence>
<keyword evidence="4 14" id="KW-0812">Transmembrane</keyword>
<evidence type="ECO:0000256" key="3">
    <source>
        <dbReference type="ARBA" id="ARBA00022670"/>
    </source>
</evidence>
<evidence type="ECO:0000256" key="14">
    <source>
        <dbReference type="HAMAP-Rule" id="MF_01458"/>
    </source>
</evidence>
<dbReference type="GO" id="GO:0004176">
    <property type="term" value="F:ATP-dependent peptidase activity"/>
    <property type="evidence" value="ECO:0007669"/>
    <property type="project" value="InterPro"/>
</dbReference>
<dbReference type="SMART" id="SM00382">
    <property type="entry name" value="AAA"/>
    <property type="match status" value="1"/>
</dbReference>
<evidence type="ECO:0000256" key="4">
    <source>
        <dbReference type="ARBA" id="ARBA00022692"/>
    </source>
</evidence>
<evidence type="ECO:0000259" key="16">
    <source>
        <dbReference type="SMART" id="SM00382"/>
    </source>
</evidence>
<evidence type="ECO:0000256" key="6">
    <source>
        <dbReference type="ARBA" id="ARBA00022741"/>
    </source>
</evidence>
<keyword evidence="12 14" id="KW-0472">Membrane</keyword>
<dbReference type="FunFam" id="1.10.8.60:FF:000001">
    <property type="entry name" value="ATP-dependent zinc metalloprotease FtsH"/>
    <property type="match status" value="1"/>
</dbReference>
<keyword evidence="14" id="KW-1003">Cell membrane</keyword>
<evidence type="ECO:0000256" key="8">
    <source>
        <dbReference type="ARBA" id="ARBA00022833"/>
    </source>
</evidence>
<dbReference type="FunFam" id="3.40.50.300:FF:000001">
    <property type="entry name" value="ATP-dependent zinc metalloprotease FtsH"/>
    <property type="match status" value="1"/>
</dbReference>
<dbReference type="Gene3D" id="1.10.8.60">
    <property type="match status" value="1"/>
</dbReference>
<evidence type="ECO:0000256" key="15">
    <source>
        <dbReference type="SAM" id="MobiDB-lite"/>
    </source>
</evidence>
<feature type="compositionally biased region" description="Basic and acidic residues" evidence="15">
    <location>
        <begin position="676"/>
        <end position="690"/>
    </location>
</feature>
<dbReference type="GO" id="GO:0004222">
    <property type="term" value="F:metalloendopeptidase activity"/>
    <property type="evidence" value="ECO:0007669"/>
    <property type="project" value="InterPro"/>
</dbReference>
<dbReference type="Pfam" id="PF17862">
    <property type="entry name" value="AAA_lid_3"/>
    <property type="match status" value="1"/>
</dbReference>
<sequence length="734" mass="79879">MKNKNRGFFRSSLSYAFVILAVIFLIYSFFGRSDGSVKHLSTTTFLKELKNNKIKDFTIQPGDSGVYTIAGDFKKAQKSSSSSSSTTTLLSGYQSSVTKFTAYVLPNNSSLKQITTAAQKAGVAVNPKPAASNFWGSMLTMILPTLIMFVLLYWMLIGSQRGQGGSGGPGGIMSFGRSKAKPADPKQNKIRFADVAGEEEEKQELVEVVEFLKDPKKFTKLGARIPKGVLLEGPPGTGKTLLAKAVAGEAKTPFFSISGSDFVEMFVGVGASRVRDLFENAKKSAPSIIFIDEIDAVGRRRGAGMGGGNDEREQTLNQILIEMDGFEGSEGVIVLASTNRSDVLDPALLRSGRFDRKILVGAPDVKGREAILRVHAKNKPLAADVDLKVIAQQTPGFVGADLENLLNEAALLAARNDEKAVTAADIDEAEDRVIAGPAKKDRKTTQDERETVAYHEAGHAIVGLVLNDAQVVRKVTIVPRGRAGGYALMMPKDERYLMSEKDAKEELAGLMGGRAAEILINHVASSGASNDFQQATQIAREMVTQYGMSDKLGMVQLEGSSNVFVGDPNNPNPPYSQKTSELIDEEVRRLTNEAYKRAVDIIKSHPKQHKAIAEALLKYETLDEAQIRSLFETGEIPSDLVKDSQRPARPLSYEESKAALKKNGAVDNKEAEDEVKEDKNDKEDENDSKSGSDSTSKKKTTKKTSTTRRKSTTSSTKKKPTTKRTKKDDDNKEN</sequence>
<dbReference type="GO" id="GO:0016887">
    <property type="term" value="F:ATP hydrolysis activity"/>
    <property type="evidence" value="ECO:0007669"/>
    <property type="project" value="UniProtKB-UniRule"/>
</dbReference>
<comment type="subcellular location">
    <subcellularLocation>
        <location evidence="14">Cell membrane</location>
        <topology evidence="14">Multi-pass membrane protein</topology>
        <orientation evidence="14">Cytoplasmic side</orientation>
    </subcellularLocation>
    <subcellularLocation>
        <location evidence="1">Membrane</location>
    </subcellularLocation>
</comment>
<feature type="active site" evidence="14">
    <location>
        <position position="456"/>
    </location>
</feature>
<dbReference type="InterPro" id="IPR037219">
    <property type="entry name" value="Peptidase_M41-like"/>
</dbReference>
<dbReference type="FunFam" id="1.20.58.760:FF:000001">
    <property type="entry name" value="ATP-dependent zinc metalloprotease FtsH"/>
    <property type="match status" value="1"/>
</dbReference>
<dbReference type="Pfam" id="PF06480">
    <property type="entry name" value="FtsH_ext"/>
    <property type="match status" value="1"/>
</dbReference>